<dbReference type="OrthoDB" id="1551322at2"/>
<evidence type="ECO:0000313" key="2">
    <source>
        <dbReference type="Proteomes" id="UP000199513"/>
    </source>
</evidence>
<dbReference type="AlphaFoldDB" id="A0A1I2HEU6"/>
<gene>
    <name evidence="1" type="ORF">SAMN04488541_10234</name>
</gene>
<proteinExistence type="predicted"/>
<reference evidence="1 2" key="1">
    <citation type="submission" date="2016-10" db="EMBL/GenBank/DDBJ databases">
        <authorList>
            <person name="de Groot N.N."/>
        </authorList>
    </citation>
    <scope>NUCLEOTIDE SEQUENCE [LARGE SCALE GENOMIC DNA]</scope>
    <source>
        <strain>GEY</strain>
        <strain evidence="2">DSM 9560</strain>
    </source>
</reference>
<name>A0A1I2HEU6_9BACT</name>
<evidence type="ECO:0000313" key="1">
    <source>
        <dbReference type="EMBL" id="SFF27051.1"/>
    </source>
</evidence>
<accession>A0A1I2HEU6</accession>
<dbReference type="EMBL" id="FONY01000023">
    <property type="protein sequence ID" value="SFF27051.1"/>
    <property type="molecule type" value="Genomic_DNA"/>
</dbReference>
<keyword evidence="2" id="KW-1185">Reference proteome</keyword>
<dbReference type="RefSeq" id="WP_091546201.1">
    <property type="nucleotide sequence ID" value="NZ_FONY01000023.1"/>
</dbReference>
<organism evidence="1 2">
    <name type="scientific">Thermoflexibacter ruber</name>
    <dbReference type="NCBI Taxonomy" id="1003"/>
    <lineage>
        <taxon>Bacteria</taxon>
        <taxon>Pseudomonadati</taxon>
        <taxon>Bacteroidota</taxon>
        <taxon>Cytophagia</taxon>
        <taxon>Cytophagales</taxon>
        <taxon>Thermoflexibacteraceae</taxon>
        <taxon>Thermoflexibacter</taxon>
    </lineage>
</organism>
<protein>
    <submittedName>
        <fullName evidence="1">Uncharacterized protein</fullName>
    </submittedName>
</protein>
<dbReference type="STRING" id="1003.SAMN04488541_10234"/>
<dbReference type="Proteomes" id="UP000199513">
    <property type="component" value="Unassembled WGS sequence"/>
</dbReference>
<sequence>MKALEFSTVIDTTRQIEIPQNYWNLLSKQSKVRIIILIDEPEKEAEDWDKLTAQQFLEGYAAEDAMYDKL</sequence>